<sequence length="249" mass="26812">MHDQRISGARGVFCPRHRAPLQAVFGIGHGILIGRLGLGIALQANPDARLVHHGEHRAHTLVQLAQQIAGRAVIVHHTGGIAVDAHLFFNLADRGAVARPERAIGIHQKLRHDEQRDALGAFAAARCLGQHKVDDIFRKVMLACRDEDLLPGDLVAAIGLRFSLGAHQAQIGAAMRLCQVHGAGPVAGHHLGQVGRLLRLGAMRVDRRIGAMRQALIHVECHVGGHEHLAHRGAQHIGHALPAIFRIAV</sequence>
<evidence type="ECO:0000313" key="1">
    <source>
        <dbReference type="EMBL" id="OIQ73832.1"/>
    </source>
</evidence>
<accession>A0A1J5PSP2</accession>
<reference evidence="1" key="1">
    <citation type="submission" date="2016-10" db="EMBL/GenBank/DDBJ databases">
        <title>Sequence of Gallionella enrichment culture.</title>
        <authorList>
            <person name="Poehlein A."/>
            <person name="Muehling M."/>
            <person name="Daniel R."/>
        </authorList>
    </citation>
    <scope>NUCLEOTIDE SEQUENCE</scope>
</reference>
<proteinExistence type="predicted"/>
<organism evidence="1">
    <name type="scientific">mine drainage metagenome</name>
    <dbReference type="NCBI Taxonomy" id="410659"/>
    <lineage>
        <taxon>unclassified sequences</taxon>
        <taxon>metagenomes</taxon>
        <taxon>ecological metagenomes</taxon>
    </lineage>
</organism>
<name>A0A1J5PSP2_9ZZZZ</name>
<dbReference type="EMBL" id="MLJW01002720">
    <property type="protein sequence ID" value="OIQ73832.1"/>
    <property type="molecule type" value="Genomic_DNA"/>
</dbReference>
<comment type="caution">
    <text evidence="1">The sequence shown here is derived from an EMBL/GenBank/DDBJ whole genome shotgun (WGS) entry which is preliminary data.</text>
</comment>
<protein>
    <submittedName>
        <fullName evidence="1">Uncharacterized protein</fullName>
    </submittedName>
</protein>
<gene>
    <name evidence="1" type="ORF">GALL_445250</name>
</gene>
<dbReference type="AlphaFoldDB" id="A0A1J5PSP2"/>